<dbReference type="InterPro" id="IPR000277">
    <property type="entry name" value="Cys/Met-Metab_PyrdxlP-dep_enz"/>
</dbReference>
<evidence type="ECO:0000313" key="11">
    <source>
        <dbReference type="Proteomes" id="UP000034098"/>
    </source>
</evidence>
<evidence type="ECO:0000256" key="2">
    <source>
        <dbReference type="ARBA" id="ARBA00009077"/>
    </source>
</evidence>
<dbReference type="PIRSF" id="PIRSF001434">
    <property type="entry name" value="CGS"/>
    <property type="match status" value="1"/>
</dbReference>
<evidence type="ECO:0000256" key="6">
    <source>
        <dbReference type="ARBA" id="ARBA00048780"/>
    </source>
</evidence>
<evidence type="ECO:0000256" key="4">
    <source>
        <dbReference type="ARBA" id="ARBA00047175"/>
    </source>
</evidence>
<dbReference type="AlphaFoldDB" id="A0A0M2HI73"/>
<dbReference type="InterPro" id="IPR015424">
    <property type="entry name" value="PyrdxlP-dep_Trfase"/>
</dbReference>
<sequence>MSQRPDRRRAETLSDLTLAVHGGNRLDSTKALRTPLVMANSYELPDDPSDISWSASAPGLYTRNTGVNQAGLQDKLAALDGGEDAVALASGVAALHAVFFTHVRVGDHVIVSDVTYEATWRLWTELLPQRYGIEATFVDVGDLDALRAALRPNTRIVCIEAIANPTTKVADVGAIAEITHAAGAILMVDSTFTPPPFYRPLADGADLVVHSLTKYINGHGDAMGGAVIGSRELIEPIKADAMVDVGGVISPFNAWQIHRGSVTLPLRLRQHLASALAVAEFLESDPRVEYVYYPGLPSHPEHDLATRQFGGRGYGGMIAFAVAGDPDTQNRFVANLRLITSGFSLGHDDSLIVHTGTDGARVATYPLPFRTFGHLRLSVGIEETSDLLADLEAALDATFPSSGCLVEPRAADSALTRSGRMSR</sequence>
<dbReference type="FunFam" id="3.40.640.10:FF:000046">
    <property type="entry name" value="Cystathionine gamma-lyase"/>
    <property type="match status" value="1"/>
</dbReference>
<comment type="catalytic activity">
    <reaction evidence="6">
        <text>L-homocysteine + H2O = 2-oxobutanoate + hydrogen sulfide + NH4(+) + H(+)</text>
        <dbReference type="Rhea" id="RHEA:14501"/>
        <dbReference type="ChEBI" id="CHEBI:15377"/>
        <dbReference type="ChEBI" id="CHEBI:15378"/>
        <dbReference type="ChEBI" id="CHEBI:16763"/>
        <dbReference type="ChEBI" id="CHEBI:28938"/>
        <dbReference type="ChEBI" id="CHEBI:29919"/>
        <dbReference type="ChEBI" id="CHEBI:58199"/>
        <dbReference type="EC" id="4.4.1.2"/>
    </reaction>
    <physiologicalReaction direction="left-to-right" evidence="6">
        <dbReference type="Rhea" id="RHEA:14502"/>
    </physiologicalReaction>
</comment>
<comment type="cofactor">
    <cofactor evidence="1 9">
        <name>pyridoxal 5'-phosphate</name>
        <dbReference type="ChEBI" id="CHEBI:597326"/>
    </cofactor>
</comment>
<keyword evidence="11" id="KW-1185">Reference proteome</keyword>
<dbReference type="RefSeq" id="WP_045297152.1">
    <property type="nucleotide sequence ID" value="NZ_JYJA01000026.1"/>
</dbReference>
<dbReference type="GO" id="GO:0030170">
    <property type="term" value="F:pyridoxal phosphate binding"/>
    <property type="evidence" value="ECO:0007669"/>
    <property type="project" value="InterPro"/>
</dbReference>
<evidence type="ECO:0000313" key="10">
    <source>
        <dbReference type="EMBL" id="KJL44485.1"/>
    </source>
</evidence>
<dbReference type="CDD" id="cd00614">
    <property type="entry name" value="CGS_like"/>
    <property type="match status" value="1"/>
</dbReference>
<name>A0A0M2HI73_MICTR</name>
<evidence type="ECO:0000256" key="1">
    <source>
        <dbReference type="ARBA" id="ARBA00001933"/>
    </source>
</evidence>
<feature type="modified residue" description="N6-(pyridoxal phosphate)lysine" evidence="8">
    <location>
        <position position="214"/>
    </location>
</feature>
<evidence type="ECO:0000256" key="5">
    <source>
        <dbReference type="ARBA" id="ARBA00047199"/>
    </source>
</evidence>
<dbReference type="SUPFAM" id="SSF53383">
    <property type="entry name" value="PLP-dependent transferases"/>
    <property type="match status" value="1"/>
</dbReference>
<dbReference type="InterPro" id="IPR054542">
    <property type="entry name" value="Cys_met_metab_PP"/>
</dbReference>
<dbReference type="EMBL" id="JYJA01000026">
    <property type="protein sequence ID" value="KJL44485.1"/>
    <property type="molecule type" value="Genomic_DNA"/>
</dbReference>
<dbReference type="GO" id="GO:0016740">
    <property type="term" value="F:transferase activity"/>
    <property type="evidence" value="ECO:0007669"/>
    <property type="project" value="UniProtKB-KW"/>
</dbReference>
<dbReference type="PANTHER" id="PTHR11808">
    <property type="entry name" value="TRANS-SULFURATION ENZYME FAMILY MEMBER"/>
    <property type="match status" value="1"/>
</dbReference>
<dbReference type="Pfam" id="PF01053">
    <property type="entry name" value="Cys_Met_Meta_PP"/>
    <property type="match status" value="1"/>
</dbReference>
<keyword evidence="3 8" id="KW-0663">Pyridoxal phosphate</keyword>
<dbReference type="GO" id="GO:0047982">
    <property type="term" value="F:homocysteine desulfhydrase activity"/>
    <property type="evidence" value="ECO:0007669"/>
    <property type="project" value="UniProtKB-EC"/>
</dbReference>
<comment type="catalytic activity">
    <reaction evidence="7">
        <text>L-methionine + H2O = methanethiol + 2-oxobutanoate + NH4(+)</text>
        <dbReference type="Rhea" id="RHEA:23800"/>
        <dbReference type="ChEBI" id="CHEBI:15377"/>
        <dbReference type="ChEBI" id="CHEBI:16007"/>
        <dbReference type="ChEBI" id="CHEBI:16763"/>
        <dbReference type="ChEBI" id="CHEBI:28938"/>
        <dbReference type="ChEBI" id="CHEBI:57844"/>
        <dbReference type="EC" id="4.4.1.11"/>
    </reaction>
    <physiologicalReaction direction="left-to-right" evidence="7">
        <dbReference type="Rhea" id="RHEA:23801"/>
    </physiologicalReaction>
</comment>
<reference evidence="10 11" key="1">
    <citation type="submission" date="2015-02" db="EMBL/GenBank/DDBJ databases">
        <title>Draft genome sequences of ten Microbacterium spp. with emphasis on heavy metal contaminated environments.</title>
        <authorList>
            <person name="Corretto E."/>
        </authorList>
    </citation>
    <scope>NUCLEOTIDE SEQUENCE [LARGE SCALE GENOMIC DNA]</scope>
    <source>
        <strain evidence="10 11">DSM 8608</strain>
    </source>
</reference>
<organism evidence="10 11">
    <name type="scientific">Microbacterium trichothecenolyticum</name>
    <name type="common">Aureobacterium trichothecenolyticum</name>
    <dbReference type="NCBI Taxonomy" id="69370"/>
    <lineage>
        <taxon>Bacteria</taxon>
        <taxon>Bacillati</taxon>
        <taxon>Actinomycetota</taxon>
        <taxon>Actinomycetes</taxon>
        <taxon>Micrococcales</taxon>
        <taxon>Microbacteriaceae</taxon>
        <taxon>Microbacterium</taxon>
    </lineage>
</organism>
<accession>A0A0M2HI73</accession>
<evidence type="ECO:0000256" key="7">
    <source>
        <dbReference type="ARBA" id="ARBA00052699"/>
    </source>
</evidence>
<dbReference type="InterPro" id="IPR015421">
    <property type="entry name" value="PyrdxlP-dep_Trfase_major"/>
</dbReference>
<dbReference type="PATRIC" id="fig|69370.6.peg.907"/>
<dbReference type="EC" id="4.4.1.2" evidence="4"/>
<dbReference type="GO" id="GO:0019346">
    <property type="term" value="P:transsulfuration"/>
    <property type="evidence" value="ECO:0007669"/>
    <property type="project" value="InterPro"/>
</dbReference>
<evidence type="ECO:0000256" key="9">
    <source>
        <dbReference type="RuleBase" id="RU362118"/>
    </source>
</evidence>
<comment type="similarity">
    <text evidence="2 9">Belongs to the trans-sulfuration enzymes family.</text>
</comment>
<dbReference type="GO" id="GO:0018826">
    <property type="term" value="F:methionine gamma-lyase activity"/>
    <property type="evidence" value="ECO:0007669"/>
    <property type="project" value="UniProtKB-EC"/>
</dbReference>
<dbReference type="InterPro" id="IPR015422">
    <property type="entry name" value="PyrdxlP-dep_Trfase_small"/>
</dbReference>
<dbReference type="PROSITE" id="PS00868">
    <property type="entry name" value="CYS_MET_METAB_PP"/>
    <property type="match status" value="1"/>
</dbReference>
<dbReference type="GO" id="GO:0005737">
    <property type="term" value="C:cytoplasm"/>
    <property type="evidence" value="ECO:0007669"/>
    <property type="project" value="TreeGrafter"/>
</dbReference>
<evidence type="ECO:0000256" key="8">
    <source>
        <dbReference type="PIRSR" id="PIRSR001434-2"/>
    </source>
</evidence>
<dbReference type="Gene3D" id="3.40.640.10">
    <property type="entry name" value="Type I PLP-dependent aspartate aminotransferase-like (Major domain)"/>
    <property type="match status" value="1"/>
</dbReference>
<dbReference type="Gene3D" id="3.90.1150.10">
    <property type="entry name" value="Aspartate Aminotransferase, domain 1"/>
    <property type="match status" value="1"/>
</dbReference>
<evidence type="ECO:0000256" key="3">
    <source>
        <dbReference type="ARBA" id="ARBA00022898"/>
    </source>
</evidence>
<proteinExistence type="inferred from homology"/>
<comment type="caution">
    <text evidence="10">The sequence shown here is derived from an EMBL/GenBank/DDBJ whole genome shotgun (WGS) entry which is preliminary data.</text>
</comment>
<protein>
    <recommendedName>
        <fullName evidence="4">homocysteine desulfhydrase</fullName>
        <ecNumber evidence="4">4.4.1.2</ecNumber>
    </recommendedName>
    <alternativeName>
        <fullName evidence="5">Homocysteine desulfhydrase</fullName>
    </alternativeName>
</protein>
<gene>
    <name evidence="10" type="primary">metB_1</name>
    <name evidence="10" type="ORF">RS82_00879</name>
</gene>
<dbReference type="Proteomes" id="UP000034098">
    <property type="component" value="Unassembled WGS sequence"/>
</dbReference>
<dbReference type="PANTHER" id="PTHR11808:SF80">
    <property type="entry name" value="CYSTATHIONINE GAMMA-LYASE"/>
    <property type="match status" value="1"/>
</dbReference>
<keyword evidence="10" id="KW-0808">Transferase</keyword>